<dbReference type="Gene3D" id="2.115.10.20">
    <property type="entry name" value="Glycosyl hydrolase domain, family 43"/>
    <property type="match status" value="2"/>
</dbReference>
<evidence type="ECO:0000313" key="1">
    <source>
        <dbReference type="EMBL" id="MYC94018.1"/>
    </source>
</evidence>
<proteinExistence type="predicted"/>
<accession>A0A6B1D366</accession>
<reference evidence="1" key="1">
    <citation type="submission" date="2019-09" db="EMBL/GenBank/DDBJ databases">
        <title>Characterisation of the sponge microbiome using genome-centric metagenomics.</title>
        <authorList>
            <person name="Engelberts J.P."/>
            <person name="Robbins S.J."/>
            <person name="De Goeij J.M."/>
            <person name="Aranda M."/>
            <person name="Bell S.C."/>
            <person name="Webster N.S."/>
        </authorList>
    </citation>
    <scope>NUCLEOTIDE SEQUENCE</scope>
    <source>
        <strain evidence="1">SB0661_bin_32</strain>
    </source>
</reference>
<protein>
    <recommendedName>
        <fullName evidence="2">Family 43 glycosylhydrolase</fullName>
    </recommendedName>
</protein>
<name>A0A6B1D366_9CHLR</name>
<evidence type="ECO:0008006" key="2">
    <source>
        <dbReference type="Google" id="ProtNLM"/>
    </source>
</evidence>
<comment type="caution">
    <text evidence="1">The sequence shown here is derived from an EMBL/GenBank/DDBJ whole genome shotgun (WGS) entry which is preliminary data.</text>
</comment>
<dbReference type="SUPFAM" id="SSF75005">
    <property type="entry name" value="Arabinanase/levansucrase/invertase"/>
    <property type="match status" value="1"/>
</dbReference>
<gene>
    <name evidence="1" type="ORF">F4X14_03530</name>
</gene>
<dbReference type="InterPro" id="IPR023296">
    <property type="entry name" value="Glyco_hydro_beta-prop_sf"/>
</dbReference>
<organism evidence="1">
    <name type="scientific">Caldilineaceae bacterium SB0661_bin_32</name>
    <dbReference type="NCBI Taxonomy" id="2605255"/>
    <lineage>
        <taxon>Bacteria</taxon>
        <taxon>Bacillati</taxon>
        <taxon>Chloroflexota</taxon>
        <taxon>Caldilineae</taxon>
        <taxon>Caldilineales</taxon>
        <taxon>Caldilineaceae</taxon>
    </lineage>
</organism>
<dbReference type="AlphaFoldDB" id="A0A6B1D366"/>
<sequence>MDRSAHDEIPFDLFASFERIGEGNPVFFCEPPEWAAAAHAIVVGETVHYLWGRRRKDNFWVLMHSTAPTSDPAAVTHDPRNPVLVPSDAGFDDFTTEYPFPFLNPADDRFYVYYLGRRLKPPKQTGLLVGDGDFGAWTRVRQTPVIAADTAFESAGSSHPSMAIDGDTVHIIYTGESEGPPVICHATARTSNPAAVTKDAANPIFSGSGLAWDSGGVREAEIFKGPRYFHILYGGRADDSEVWQIGHVRTRDFRSFEANPHNPIFTPAAARGAWDCDGILTPQVFEAGDAYYMLYAGRKGREWQSGLARAGKPRGLSEL</sequence>
<dbReference type="EMBL" id="VXMH01000016">
    <property type="protein sequence ID" value="MYC94018.1"/>
    <property type="molecule type" value="Genomic_DNA"/>
</dbReference>